<dbReference type="Proteomes" id="UP000248659">
    <property type="component" value="Unassembled WGS sequence"/>
</dbReference>
<keyword evidence="1" id="KW-1133">Transmembrane helix</keyword>
<reference evidence="3 4" key="1">
    <citation type="submission" date="2017-01" db="EMBL/GenBank/DDBJ databases">
        <title>Genome sequence of Rhodovulum viride JA756.</title>
        <authorList>
            <person name="Lakshmi K.V."/>
            <person name="Tushar L.D."/>
            <person name="Sasikala C."/>
            <person name="Venkataramana C."/>
        </authorList>
    </citation>
    <scope>NUCLEOTIDE SEQUENCE [LARGE SCALE GENOMIC DNA]</scope>
    <source>
        <strain evidence="3 4">JA756</strain>
    </source>
</reference>
<keyword evidence="1" id="KW-0812">Transmembrane</keyword>
<gene>
    <name evidence="3" type="ORF">BYZ73_04350</name>
</gene>
<accession>A0ABX9DJ71</accession>
<name>A0ABX9DJ71_9RHOB</name>
<dbReference type="InterPro" id="IPR022472">
    <property type="entry name" value="VPLPA-CTERM"/>
</dbReference>
<keyword evidence="2" id="KW-0732">Signal</keyword>
<evidence type="ECO:0000256" key="2">
    <source>
        <dbReference type="SAM" id="SignalP"/>
    </source>
</evidence>
<evidence type="ECO:0000313" key="3">
    <source>
        <dbReference type="EMBL" id="RAP42430.1"/>
    </source>
</evidence>
<evidence type="ECO:0008006" key="5">
    <source>
        <dbReference type="Google" id="ProtNLM"/>
    </source>
</evidence>
<evidence type="ECO:0000313" key="4">
    <source>
        <dbReference type="Proteomes" id="UP000248659"/>
    </source>
</evidence>
<keyword evidence="4" id="KW-1185">Reference proteome</keyword>
<feature type="chain" id="PRO_5046170352" description="Secreted protein" evidence="2">
    <location>
        <begin position="20"/>
        <end position="203"/>
    </location>
</feature>
<comment type="caution">
    <text evidence="3">The sequence shown here is derived from an EMBL/GenBank/DDBJ whole genome shotgun (WGS) entry which is preliminary data.</text>
</comment>
<sequence>MTYAAAAAAVVLGAGAASAATFDFTTMSLDSSHQLTVDGITVTAYAGVYRDFPNPDAIVQTDCSTTWSCDRSVYQSEYGLGVTGFLDGPYIDIDGALGNDLLTLSFSQTVDFSAVLFSFWGNSDSFDLFVDGTLVSPEERSGPNPYPLSGLRGTTISFGADAIDDSYKLASITVAPVPLPAAGLMLLGGLGGLAAVGRRKKKA</sequence>
<keyword evidence="1" id="KW-0472">Membrane</keyword>
<protein>
    <recommendedName>
        <fullName evidence="5">Secreted protein</fullName>
    </recommendedName>
</protein>
<proteinExistence type="predicted"/>
<evidence type="ECO:0000256" key="1">
    <source>
        <dbReference type="SAM" id="Phobius"/>
    </source>
</evidence>
<organism evidence="3 4">
    <name type="scientific">Rhodovulum viride</name>
    <dbReference type="NCBI Taxonomy" id="1231134"/>
    <lineage>
        <taxon>Bacteria</taxon>
        <taxon>Pseudomonadati</taxon>
        <taxon>Pseudomonadota</taxon>
        <taxon>Alphaproteobacteria</taxon>
        <taxon>Rhodobacterales</taxon>
        <taxon>Paracoccaceae</taxon>
        <taxon>Rhodovulum</taxon>
    </lineage>
</organism>
<feature type="signal peptide" evidence="2">
    <location>
        <begin position="1"/>
        <end position="19"/>
    </location>
</feature>
<feature type="transmembrane region" description="Helical" evidence="1">
    <location>
        <begin position="177"/>
        <end position="197"/>
    </location>
</feature>
<dbReference type="EMBL" id="MUAV01000004">
    <property type="protein sequence ID" value="RAP42430.1"/>
    <property type="molecule type" value="Genomic_DNA"/>
</dbReference>
<dbReference type="NCBIfam" id="TIGR03370">
    <property type="entry name" value="VPLPA-CTERM"/>
    <property type="match status" value="1"/>
</dbReference>